<evidence type="ECO:0000313" key="4">
    <source>
        <dbReference type="Proteomes" id="UP000319257"/>
    </source>
</evidence>
<dbReference type="OrthoDB" id="3219396at2759"/>
<keyword evidence="4" id="KW-1185">Reference proteome</keyword>
<dbReference type="AlphaFoldDB" id="A0A507B3L3"/>
<reference evidence="3 4" key="1">
    <citation type="submission" date="2019-06" db="EMBL/GenBank/DDBJ databases">
        <title>Draft genome sequence of the filamentous fungus Phialemoniopsis curvata isolated from diesel fuel.</title>
        <authorList>
            <person name="Varaljay V.A."/>
            <person name="Lyon W.J."/>
            <person name="Crouch A.L."/>
            <person name="Drake C.E."/>
            <person name="Hollomon J.M."/>
            <person name="Nadeau L.J."/>
            <person name="Nunn H.S."/>
            <person name="Stevenson B.S."/>
            <person name="Bojanowski C.L."/>
            <person name="Crookes-Goodson W.J."/>
        </authorList>
    </citation>
    <scope>NUCLEOTIDE SEQUENCE [LARGE SCALE GENOMIC DNA]</scope>
    <source>
        <strain evidence="3 4">D216</strain>
    </source>
</reference>
<feature type="compositionally biased region" description="Low complexity" evidence="1">
    <location>
        <begin position="84"/>
        <end position="101"/>
    </location>
</feature>
<gene>
    <name evidence="3" type="ORF">E0L32_005859</name>
</gene>
<evidence type="ECO:0000256" key="1">
    <source>
        <dbReference type="SAM" id="MobiDB-lite"/>
    </source>
</evidence>
<feature type="region of interest" description="Disordered" evidence="1">
    <location>
        <begin position="1"/>
        <end position="55"/>
    </location>
</feature>
<organism evidence="3 4">
    <name type="scientific">Thyridium curvatum</name>
    <dbReference type="NCBI Taxonomy" id="1093900"/>
    <lineage>
        <taxon>Eukaryota</taxon>
        <taxon>Fungi</taxon>
        <taxon>Dikarya</taxon>
        <taxon>Ascomycota</taxon>
        <taxon>Pezizomycotina</taxon>
        <taxon>Sordariomycetes</taxon>
        <taxon>Sordariomycetidae</taxon>
        <taxon>Thyridiales</taxon>
        <taxon>Thyridiaceae</taxon>
        <taxon>Thyridium</taxon>
    </lineage>
</organism>
<proteinExistence type="predicted"/>
<feature type="region of interest" description="Disordered" evidence="1">
    <location>
        <begin position="84"/>
        <end position="123"/>
    </location>
</feature>
<comment type="caution">
    <text evidence="3">The sequence shown here is derived from an EMBL/GenBank/DDBJ whole genome shotgun (WGS) entry which is preliminary data.</text>
</comment>
<protein>
    <recommendedName>
        <fullName evidence="2">F-box domain-containing protein</fullName>
    </recommendedName>
</protein>
<dbReference type="InterPro" id="IPR001810">
    <property type="entry name" value="F-box_dom"/>
</dbReference>
<dbReference type="GeneID" id="41973306"/>
<dbReference type="Gene3D" id="6.10.140.2040">
    <property type="match status" value="1"/>
</dbReference>
<sequence>MASRPRCTPVCPSPSPAQSGNETTLAVPPATAGSSHISSPVLVASPSHLSPPAPFPVTEGQCDIIPQESALLATSMAAGAQPSRSVVVSSSIDQSSTTSPVRSRDESHGPDSSPRSSDHTASLTLQSALSNHGALLTCHPSSLDEMPNEVLFHILGYLEVPDLLATSRMQQQHNHETRYLFLRACLISRAEHVTSGEGQTPILHALRLRHARAILPPLLTNPTRPSLADLIARHIFLTKNTVVSRKLGRSLTAIRLSRRLAARPSPESLVERCVLPKECAPGIGHVSPALVAKKRAIEKERVKDSLRRWVGGVWKGEVRERSEGVKRWEERVGVGRVWRLRRFWERIGRGEVTAPQNTGAAAAA</sequence>
<dbReference type="EMBL" id="SKBQ01000032">
    <property type="protein sequence ID" value="TPX13656.1"/>
    <property type="molecule type" value="Genomic_DNA"/>
</dbReference>
<feature type="compositionally biased region" description="Polar residues" evidence="1">
    <location>
        <begin position="113"/>
        <end position="123"/>
    </location>
</feature>
<dbReference type="RefSeq" id="XP_030995367.1">
    <property type="nucleotide sequence ID" value="XM_031140427.1"/>
</dbReference>
<dbReference type="CDD" id="cd09917">
    <property type="entry name" value="F-box_SF"/>
    <property type="match status" value="1"/>
</dbReference>
<evidence type="ECO:0000259" key="2">
    <source>
        <dbReference type="PROSITE" id="PS50181"/>
    </source>
</evidence>
<evidence type="ECO:0000313" key="3">
    <source>
        <dbReference type="EMBL" id="TPX13656.1"/>
    </source>
</evidence>
<dbReference type="Proteomes" id="UP000319257">
    <property type="component" value="Unassembled WGS sequence"/>
</dbReference>
<dbReference type="InterPro" id="IPR036047">
    <property type="entry name" value="F-box-like_dom_sf"/>
</dbReference>
<dbReference type="SUPFAM" id="SSF81383">
    <property type="entry name" value="F-box domain"/>
    <property type="match status" value="1"/>
</dbReference>
<feature type="domain" description="F-box" evidence="2">
    <location>
        <begin position="140"/>
        <end position="172"/>
    </location>
</feature>
<name>A0A507B3L3_9PEZI</name>
<accession>A0A507B3L3</accession>
<dbReference type="PROSITE" id="PS50181">
    <property type="entry name" value="FBOX"/>
    <property type="match status" value="1"/>
</dbReference>
<dbReference type="InParanoid" id="A0A507B3L3"/>
<dbReference type="STRING" id="1093900.A0A507B3L3"/>